<dbReference type="OrthoDB" id="5414547at2759"/>
<evidence type="ECO:0000313" key="3">
    <source>
        <dbReference type="EMBL" id="KFH43131.1"/>
    </source>
</evidence>
<dbReference type="PANTHER" id="PTHR37792:SF1">
    <property type="entry name" value="RIBONUCLEASE MRP PROTEIN SUBUNIT RMP1"/>
    <property type="match status" value="1"/>
</dbReference>
<dbReference type="Pfam" id="PF20945">
    <property type="entry name" value="RMP1"/>
    <property type="match status" value="1"/>
</dbReference>
<name>A0A086T199_HAPC1</name>
<feature type="domain" description="RNase MRP protein 1 RNA binding" evidence="2">
    <location>
        <begin position="32"/>
        <end position="72"/>
    </location>
</feature>
<dbReference type="STRING" id="857340.A0A086T199"/>
<dbReference type="GO" id="GO:0042134">
    <property type="term" value="F:rRNA primary transcript binding"/>
    <property type="evidence" value="ECO:0007669"/>
    <property type="project" value="InterPro"/>
</dbReference>
<dbReference type="InterPro" id="IPR047205">
    <property type="entry name" value="RMP1"/>
</dbReference>
<evidence type="ECO:0000313" key="4">
    <source>
        <dbReference type="Proteomes" id="UP000029964"/>
    </source>
</evidence>
<dbReference type="AlphaFoldDB" id="A0A086T199"/>
<feature type="compositionally biased region" description="Low complexity" evidence="1">
    <location>
        <begin position="126"/>
        <end position="139"/>
    </location>
</feature>
<dbReference type="CDD" id="cd22573">
    <property type="entry name" value="RMP1_RBD"/>
    <property type="match status" value="1"/>
</dbReference>
<dbReference type="GO" id="GO:0000172">
    <property type="term" value="C:ribonuclease MRP complex"/>
    <property type="evidence" value="ECO:0007669"/>
    <property type="project" value="InterPro"/>
</dbReference>
<reference evidence="4" key="1">
    <citation type="journal article" date="2014" name="Genome Announc.">
        <title>Genome sequence and annotation of Acremonium chrysogenum, producer of the beta-lactam antibiotic cephalosporin C.</title>
        <authorList>
            <person name="Terfehr D."/>
            <person name="Dahlmann T.A."/>
            <person name="Specht T."/>
            <person name="Zadra I."/>
            <person name="Kuernsteiner H."/>
            <person name="Kueck U."/>
        </authorList>
    </citation>
    <scope>NUCLEOTIDE SEQUENCE [LARGE SCALE GENOMIC DNA]</scope>
    <source>
        <strain evidence="4">ATCC 11550 / CBS 779.69 / DSM 880 / IAM 14645 / JCM 23072 / IMI 49137</strain>
    </source>
</reference>
<dbReference type="PANTHER" id="PTHR37792">
    <property type="entry name" value="RIBONUCLEASE MRP PROTEIN SUBUNIT RMP1"/>
    <property type="match status" value="1"/>
</dbReference>
<sequence>MKSTSSKRPAGAPSSTIVTTAIRGDLSPLLPILEAFNHRNKNQHRASHWWSHFSILRRSLRSLLASGQNASASRASWLRDRIIPRAYMQHAPLGLLLLTILARVRSVLSEHLPPPPPERSARRDPTPLASTAASPPHSSIVADRGVVVSRSDTALAAPAADKKPLSNPRAVAGSPPGPDKPKKKKKSNSKRSNKTDELSSLFGSLG</sequence>
<dbReference type="GO" id="GO:0000466">
    <property type="term" value="P:maturation of 5.8S rRNA from tricistronic rRNA transcript (SSU-rRNA, 5.8S rRNA, LSU-rRNA)"/>
    <property type="evidence" value="ECO:0007669"/>
    <property type="project" value="TreeGrafter"/>
</dbReference>
<dbReference type="InterPro" id="IPR047204">
    <property type="entry name" value="RMP1_RBD"/>
</dbReference>
<protein>
    <submittedName>
        <fullName evidence="3">Ribonuclease MRP protein subunit-like protein</fullName>
    </submittedName>
</protein>
<proteinExistence type="predicted"/>
<dbReference type="Proteomes" id="UP000029964">
    <property type="component" value="Unassembled WGS sequence"/>
</dbReference>
<dbReference type="GO" id="GO:0000294">
    <property type="term" value="P:nuclear-transcribed mRNA catabolic process, RNase MRP-dependent"/>
    <property type="evidence" value="ECO:0007669"/>
    <property type="project" value="TreeGrafter"/>
</dbReference>
<accession>A0A086T199</accession>
<dbReference type="EMBL" id="JPKY01000077">
    <property type="protein sequence ID" value="KFH43131.1"/>
    <property type="molecule type" value="Genomic_DNA"/>
</dbReference>
<evidence type="ECO:0000256" key="1">
    <source>
        <dbReference type="SAM" id="MobiDB-lite"/>
    </source>
</evidence>
<keyword evidence="4" id="KW-1185">Reference proteome</keyword>
<comment type="caution">
    <text evidence="3">The sequence shown here is derived from an EMBL/GenBank/DDBJ whole genome shotgun (WGS) entry which is preliminary data.</text>
</comment>
<feature type="compositionally biased region" description="Basic residues" evidence="1">
    <location>
        <begin position="181"/>
        <end position="192"/>
    </location>
</feature>
<evidence type="ECO:0000259" key="2">
    <source>
        <dbReference type="Pfam" id="PF20945"/>
    </source>
</evidence>
<gene>
    <name evidence="3" type="ORF">ACRE_061470</name>
</gene>
<organism evidence="3 4">
    <name type="scientific">Hapsidospora chrysogenum (strain ATCC 11550 / CBS 779.69 / DSM 880 / IAM 14645 / JCM 23072 / IMI 49137)</name>
    <name type="common">Acremonium chrysogenum</name>
    <dbReference type="NCBI Taxonomy" id="857340"/>
    <lineage>
        <taxon>Eukaryota</taxon>
        <taxon>Fungi</taxon>
        <taxon>Dikarya</taxon>
        <taxon>Ascomycota</taxon>
        <taxon>Pezizomycotina</taxon>
        <taxon>Sordariomycetes</taxon>
        <taxon>Hypocreomycetidae</taxon>
        <taxon>Hypocreales</taxon>
        <taxon>Bionectriaceae</taxon>
        <taxon>Hapsidospora</taxon>
    </lineage>
</organism>
<feature type="region of interest" description="Disordered" evidence="1">
    <location>
        <begin position="110"/>
        <end position="206"/>
    </location>
</feature>
<dbReference type="HOGENOM" id="CLU_031977_0_0_1"/>